<dbReference type="VEuPathDB" id="VectorBase:HLOH_047998"/>
<protein>
    <submittedName>
        <fullName evidence="1">Uncharacterized protein</fullName>
    </submittedName>
</protein>
<accession>A0A9J6G912</accession>
<organism evidence="1 2">
    <name type="scientific">Haemaphysalis longicornis</name>
    <name type="common">Bush tick</name>
    <dbReference type="NCBI Taxonomy" id="44386"/>
    <lineage>
        <taxon>Eukaryota</taxon>
        <taxon>Metazoa</taxon>
        <taxon>Ecdysozoa</taxon>
        <taxon>Arthropoda</taxon>
        <taxon>Chelicerata</taxon>
        <taxon>Arachnida</taxon>
        <taxon>Acari</taxon>
        <taxon>Parasitiformes</taxon>
        <taxon>Ixodida</taxon>
        <taxon>Ixodoidea</taxon>
        <taxon>Ixodidae</taxon>
        <taxon>Haemaphysalinae</taxon>
        <taxon>Haemaphysalis</taxon>
    </lineage>
</organism>
<evidence type="ECO:0000313" key="2">
    <source>
        <dbReference type="Proteomes" id="UP000821853"/>
    </source>
</evidence>
<sequence length="454" mass="49978">MLTTALAAAYFTLPPEHLAELLVFDDTLSGLFSEGVDTVFVPPEQLFQSVHPTSVQVWTKALGAFVQTANLADSLSPTAVVRVRGLRFLRKFTRFIFNGTTNLTRAAWMFSHAVLPFLEIRAARDSPKAGMAATFCYRQVQSSVYGVALDAFVWTTLEASPETPTAVTSMVEQLRSQAARSASRLFDGDTLTEALQAIGRIRLMPLLVPTTSLDRRRVETLYAAVPVPPRDGYYQHRLLPFSVLIDEYQLNEHRLFCLEDDLGGVSVRDDRNPVPLPSGVAQPLFYVGAEPFINYPTLGFLLATAYADALYEALGKAPAHSQPAQHYAATLACLRRQVEAATNATLRADDPRPSALFRHAGALQLAHDAFLSAAGFRGGALQWRAFFARHCWLWCSEHLRMPRSSGTPLGARDACDMAVRNVLAFYGAYSCYPEDFMGNAEVCLVFGAPQDTDE</sequence>
<dbReference type="EMBL" id="JABSTR010000005">
    <property type="protein sequence ID" value="KAH9371675.1"/>
    <property type="molecule type" value="Genomic_DNA"/>
</dbReference>
<comment type="caution">
    <text evidence="1">The sequence shown here is derived from an EMBL/GenBank/DDBJ whole genome shotgun (WGS) entry which is preliminary data.</text>
</comment>
<evidence type="ECO:0000313" key="1">
    <source>
        <dbReference type="EMBL" id="KAH9371675.1"/>
    </source>
</evidence>
<dbReference type="OrthoDB" id="10324894at2759"/>
<keyword evidence="2" id="KW-1185">Reference proteome</keyword>
<dbReference type="SUPFAM" id="SSF55486">
    <property type="entry name" value="Metalloproteases ('zincins'), catalytic domain"/>
    <property type="match status" value="1"/>
</dbReference>
<name>A0A9J6G912_HAELO</name>
<proteinExistence type="predicted"/>
<dbReference type="OMA" id="IKARWED"/>
<dbReference type="Proteomes" id="UP000821853">
    <property type="component" value="Chromosome 3"/>
</dbReference>
<reference evidence="1 2" key="1">
    <citation type="journal article" date="2020" name="Cell">
        <title>Large-Scale Comparative Analyses of Tick Genomes Elucidate Their Genetic Diversity and Vector Capacities.</title>
        <authorList>
            <consortium name="Tick Genome and Microbiome Consortium (TIGMIC)"/>
            <person name="Jia N."/>
            <person name="Wang J."/>
            <person name="Shi W."/>
            <person name="Du L."/>
            <person name="Sun Y."/>
            <person name="Zhan W."/>
            <person name="Jiang J.F."/>
            <person name="Wang Q."/>
            <person name="Zhang B."/>
            <person name="Ji P."/>
            <person name="Bell-Sakyi L."/>
            <person name="Cui X.M."/>
            <person name="Yuan T.T."/>
            <person name="Jiang B.G."/>
            <person name="Yang W.F."/>
            <person name="Lam T.T."/>
            <person name="Chang Q.C."/>
            <person name="Ding S.J."/>
            <person name="Wang X.J."/>
            <person name="Zhu J.G."/>
            <person name="Ruan X.D."/>
            <person name="Zhao L."/>
            <person name="Wei J.T."/>
            <person name="Ye R.Z."/>
            <person name="Que T.C."/>
            <person name="Du C.H."/>
            <person name="Zhou Y.H."/>
            <person name="Cheng J.X."/>
            <person name="Dai P.F."/>
            <person name="Guo W.B."/>
            <person name="Han X.H."/>
            <person name="Huang E.J."/>
            <person name="Li L.F."/>
            <person name="Wei W."/>
            <person name="Gao Y.C."/>
            <person name="Liu J.Z."/>
            <person name="Shao H.Z."/>
            <person name="Wang X."/>
            <person name="Wang C.C."/>
            <person name="Yang T.C."/>
            <person name="Huo Q.B."/>
            <person name="Li W."/>
            <person name="Chen H.Y."/>
            <person name="Chen S.E."/>
            <person name="Zhou L.G."/>
            <person name="Ni X.B."/>
            <person name="Tian J.H."/>
            <person name="Sheng Y."/>
            <person name="Liu T."/>
            <person name="Pan Y.S."/>
            <person name="Xia L.Y."/>
            <person name="Li J."/>
            <person name="Zhao F."/>
            <person name="Cao W.C."/>
        </authorList>
    </citation>
    <scope>NUCLEOTIDE SEQUENCE [LARGE SCALE GENOMIC DNA]</scope>
    <source>
        <strain evidence="1">HaeL-2018</strain>
    </source>
</reference>
<gene>
    <name evidence="1" type="ORF">HPB48_020492</name>
</gene>
<dbReference type="AlphaFoldDB" id="A0A9J6G912"/>